<dbReference type="AlphaFoldDB" id="A0A2Z4GF90"/>
<sequence>MMVHSIIGKKFKNNFKPVVMKATNILYLLLFSLGAFGQKQSACSLCKMDISDVRFMAFAEIKNTKLSFDAAECLVNYIKLNTEAKNLQVTDYQTGNLIEATSAFYLKSADIPSPMGANISAYATEKAAQSMQKQKGGEVMNWDTLQKRFKSSKFGSNTESHHHHSSRPDIYGPTGIMGDHLHGKGGKMLSVKYMTMPMNGNRSSSKLIEDEAVFANYMVSPQQMNMQMFMISGMYAISDKVTLMAMQNFRINNMTLTHKMVMEGMPMYHDFETKATGFGDLNLNTLIGLISKENYSFHLNTGLSVPLGSISNRDKTPMSESAKLPYAMQLGSGTYDATIGGTLRGSREKSSWGIQHLSTFRMGKNQYDYNLGDLHQMNLWTTHSLTSKLSTSLRINATVSGAINGKDDELMPMMVPTAKGSNYERQIIRAFAGINSFTLTKGILASAEIGLPVFQHSAGVFMDETFTLNTGLRFIL</sequence>
<proteinExistence type="predicted"/>
<evidence type="ECO:0000256" key="1">
    <source>
        <dbReference type="SAM" id="MobiDB-lite"/>
    </source>
</evidence>
<name>A0A2Z4GF90_9BACT</name>
<evidence type="ECO:0000313" key="3">
    <source>
        <dbReference type="Proteomes" id="UP000249873"/>
    </source>
</evidence>
<reference evidence="2 3" key="1">
    <citation type="submission" date="2018-05" db="EMBL/GenBank/DDBJ databases">
        <title>Complete genome sequence of Arcticibacterium luteifluviistationis SM1504T, a cytophagaceae bacterium isolated from Arctic surface seawater.</title>
        <authorList>
            <person name="Li Y."/>
            <person name="Qin Q.-L."/>
        </authorList>
    </citation>
    <scope>NUCLEOTIDE SEQUENCE [LARGE SCALE GENOMIC DNA]</scope>
    <source>
        <strain evidence="2 3">SM1504</strain>
    </source>
</reference>
<protein>
    <submittedName>
        <fullName evidence="2">Uncharacterized protein</fullName>
    </submittedName>
</protein>
<dbReference type="Proteomes" id="UP000249873">
    <property type="component" value="Chromosome"/>
</dbReference>
<dbReference type="SUPFAM" id="SSF160387">
    <property type="entry name" value="NosL/MerB-like"/>
    <property type="match status" value="1"/>
</dbReference>
<dbReference type="PANTHER" id="PTHR41247:SF1">
    <property type="entry name" value="HTH-TYPE TRANSCRIPTIONAL REPRESSOR YCNK"/>
    <property type="match status" value="1"/>
</dbReference>
<dbReference type="InterPro" id="IPR008719">
    <property type="entry name" value="N2O_reductase_NosL"/>
</dbReference>
<dbReference type="EMBL" id="CP029480">
    <property type="protein sequence ID" value="AWW00043.1"/>
    <property type="molecule type" value="Genomic_DNA"/>
</dbReference>
<feature type="region of interest" description="Disordered" evidence="1">
    <location>
        <begin position="153"/>
        <end position="173"/>
    </location>
</feature>
<gene>
    <name evidence="2" type="ORF">DJ013_18455</name>
</gene>
<organism evidence="2 3">
    <name type="scientific">Arcticibacterium luteifluviistationis</name>
    <dbReference type="NCBI Taxonomy" id="1784714"/>
    <lineage>
        <taxon>Bacteria</taxon>
        <taxon>Pseudomonadati</taxon>
        <taxon>Bacteroidota</taxon>
        <taxon>Cytophagia</taxon>
        <taxon>Cytophagales</taxon>
        <taxon>Leadbetterellaceae</taxon>
        <taxon>Arcticibacterium</taxon>
    </lineage>
</organism>
<dbReference type="KEGG" id="als:DJ013_18455"/>
<dbReference type="Pfam" id="PF05573">
    <property type="entry name" value="NosL"/>
    <property type="match status" value="1"/>
</dbReference>
<keyword evidence="3" id="KW-1185">Reference proteome</keyword>
<evidence type="ECO:0000313" key="2">
    <source>
        <dbReference type="EMBL" id="AWW00043.1"/>
    </source>
</evidence>
<accession>A0A2Z4GF90</accession>
<dbReference type="OrthoDB" id="5450709at2"/>
<dbReference type="PANTHER" id="PTHR41247">
    <property type="entry name" value="HTH-TYPE TRANSCRIPTIONAL REPRESSOR YCNK"/>
    <property type="match status" value="1"/>
</dbReference>